<keyword evidence="2" id="KW-1185">Reference proteome</keyword>
<dbReference type="EMBL" id="REGN01000591">
    <property type="protein sequence ID" value="RNA40794.1"/>
    <property type="molecule type" value="Genomic_DNA"/>
</dbReference>
<evidence type="ECO:0000313" key="1">
    <source>
        <dbReference type="EMBL" id="RNA40794.1"/>
    </source>
</evidence>
<accession>A0A3M7SYD6</accession>
<evidence type="ECO:0000313" key="2">
    <source>
        <dbReference type="Proteomes" id="UP000276133"/>
    </source>
</evidence>
<sequence>MAHTVLVGIIWEIWKFVVISRTLAIENIIYCILNSQGLSELFKLLFLLIYSKLSNILSNIEYRYRFYIKDMRFGISIKTH</sequence>
<organism evidence="1 2">
    <name type="scientific">Brachionus plicatilis</name>
    <name type="common">Marine rotifer</name>
    <name type="synonym">Brachionus muelleri</name>
    <dbReference type="NCBI Taxonomy" id="10195"/>
    <lineage>
        <taxon>Eukaryota</taxon>
        <taxon>Metazoa</taxon>
        <taxon>Spiralia</taxon>
        <taxon>Gnathifera</taxon>
        <taxon>Rotifera</taxon>
        <taxon>Eurotatoria</taxon>
        <taxon>Monogononta</taxon>
        <taxon>Pseudotrocha</taxon>
        <taxon>Ploima</taxon>
        <taxon>Brachionidae</taxon>
        <taxon>Brachionus</taxon>
    </lineage>
</organism>
<gene>
    <name evidence="1" type="ORF">BpHYR1_001722</name>
</gene>
<comment type="caution">
    <text evidence="1">The sequence shown here is derived from an EMBL/GenBank/DDBJ whole genome shotgun (WGS) entry which is preliminary data.</text>
</comment>
<protein>
    <submittedName>
        <fullName evidence="1">Uncharacterized protein</fullName>
    </submittedName>
</protein>
<reference evidence="1 2" key="1">
    <citation type="journal article" date="2018" name="Sci. Rep.">
        <title>Genomic signatures of local adaptation to the degree of environmental predictability in rotifers.</title>
        <authorList>
            <person name="Franch-Gras L."/>
            <person name="Hahn C."/>
            <person name="Garcia-Roger E.M."/>
            <person name="Carmona M.J."/>
            <person name="Serra M."/>
            <person name="Gomez A."/>
        </authorList>
    </citation>
    <scope>NUCLEOTIDE SEQUENCE [LARGE SCALE GENOMIC DNA]</scope>
    <source>
        <strain evidence="1">HYR1</strain>
    </source>
</reference>
<dbReference type="AlphaFoldDB" id="A0A3M7SYD6"/>
<name>A0A3M7SYD6_BRAPC</name>
<dbReference type="Proteomes" id="UP000276133">
    <property type="component" value="Unassembled WGS sequence"/>
</dbReference>
<proteinExistence type="predicted"/>